<dbReference type="Proteomes" id="UP000312032">
    <property type="component" value="Unassembled WGS sequence"/>
</dbReference>
<dbReference type="OrthoDB" id="3194844at2"/>
<dbReference type="AlphaFoldDB" id="A0A5C4U5Z7"/>
<evidence type="ECO:0000313" key="2">
    <source>
        <dbReference type="Proteomes" id="UP000312032"/>
    </source>
</evidence>
<dbReference type="EMBL" id="VDHJ01000004">
    <property type="protein sequence ID" value="TNL98783.1"/>
    <property type="molecule type" value="Genomic_DNA"/>
</dbReference>
<proteinExistence type="predicted"/>
<dbReference type="InterPro" id="IPR057369">
    <property type="entry name" value="VG15"/>
</dbReference>
<sequence length="441" mass="49077">MIASLLQGDSQQGWHYGLAADVQAVVVRLVRQQGVPATVDQASKLAEQLYPSVVRARESAYRAHMVELGRQAVAAGVELRAEPLEEYPPKALFDAVCQIARITPGSTNIRVDLLDKETGELVSTPVMPSADNRHDRVVVDRVAAELSRRVSRHVVQAGRQGVASTVHNGSARFAASGRPAHAGYARVLTGRENCAFCAMLASRGPVYREDTVVQRKDGRRYHDGCDCIPVLVVDGHPWEGEDAYRRLEKRWRDVTWRKDDSGEPTSPGADQWAKWRAHVQGGKLNAKDFTPTSKARNWPKIRSVEVPSLKNGGKSIAFSGEPVPTDVHRIVGHVLYGWRDRPLSGVGKIPHTEDQRYGHTWDSKRTDASKFPREWSHQQIAAAVLRTLEDPDYVQTKQHSRIVWREVDGILVMAKYALVSGEARFVTSHPVDRIPSRAKKV</sequence>
<evidence type="ECO:0008006" key="3">
    <source>
        <dbReference type="Google" id="ProtNLM"/>
    </source>
</evidence>
<comment type="caution">
    <text evidence="1">The sequence shown here is derived from an EMBL/GenBank/DDBJ whole genome shotgun (WGS) entry which is preliminary data.</text>
</comment>
<dbReference type="RefSeq" id="WP_139465211.1">
    <property type="nucleotide sequence ID" value="NZ_VDHJ01000004.1"/>
</dbReference>
<protein>
    <recommendedName>
        <fullName evidence="3">Bacterial EndoU nuclease domain-containing protein</fullName>
    </recommendedName>
</protein>
<dbReference type="Pfam" id="PF25310">
    <property type="entry name" value="VG15"/>
    <property type="match status" value="1"/>
</dbReference>
<organism evidence="1 2">
    <name type="scientific">Corynebacterium tapiri</name>
    <dbReference type="NCBI Taxonomy" id="1448266"/>
    <lineage>
        <taxon>Bacteria</taxon>
        <taxon>Bacillati</taxon>
        <taxon>Actinomycetota</taxon>
        <taxon>Actinomycetes</taxon>
        <taxon>Mycobacteriales</taxon>
        <taxon>Corynebacteriaceae</taxon>
        <taxon>Corynebacterium</taxon>
    </lineage>
</organism>
<evidence type="ECO:0000313" key="1">
    <source>
        <dbReference type="EMBL" id="TNL98783.1"/>
    </source>
</evidence>
<accession>A0A5C4U5Z7</accession>
<gene>
    <name evidence="1" type="ORF">FHE74_03960</name>
</gene>
<name>A0A5C4U5Z7_9CORY</name>
<reference evidence="1 2" key="1">
    <citation type="submission" date="2019-06" db="EMBL/GenBank/DDBJ databases">
        <authorList>
            <person name="Li J."/>
        </authorList>
    </citation>
    <scope>NUCLEOTIDE SEQUENCE [LARGE SCALE GENOMIC DNA]</scope>
    <source>
        <strain evidence="1 2">LMG 28165</strain>
    </source>
</reference>
<keyword evidence="2" id="KW-1185">Reference proteome</keyword>